<organism evidence="1 2">
    <name type="scientific">Mycena maculata</name>
    <dbReference type="NCBI Taxonomy" id="230809"/>
    <lineage>
        <taxon>Eukaryota</taxon>
        <taxon>Fungi</taxon>
        <taxon>Dikarya</taxon>
        <taxon>Basidiomycota</taxon>
        <taxon>Agaricomycotina</taxon>
        <taxon>Agaricomycetes</taxon>
        <taxon>Agaricomycetidae</taxon>
        <taxon>Agaricales</taxon>
        <taxon>Marasmiineae</taxon>
        <taxon>Mycenaceae</taxon>
        <taxon>Mycena</taxon>
    </lineage>
</organism>
<comment type="caution">
    <text evidence="1">The sequence shown here is derived from an EMBL/GenBank/DDBJ whole genome shotgun (WGS) entry which is preliminary data.</text>
</comment>
<evidence type="ECO:0000313" key="1">
    <source>
        <dbReference type="EMBL" id="KAJ7753652.1"/>
    </source>
</evidence>
<name>A0AAD7NBS0_9AGAR</name>
<dbReference type="Proteomes" id="UP001215280">
    <property type="component" value="Unassembled WGS sequence"/>
</dbReference>
<keyword evidence="2" id="KW-1185">Reference proteome</keyword>
<dbReference type="AlphaFoldDB" id="A0AAD7NBS0"/>
<proteinExistence type="predicted"/>
<accession>A0AAD7NBS0</accession>
<reference evidence="1" key="1">
    <citation type="submission" date="2023-03" db="EMBL/GenBank/DDBJ databases">
        <title>Massive genome expansion in bonnet fungi (Mycena s.s.) driven by repeated elements and novel gene families across ecological guilds.</title>
        <authorList>
            <consortium name="Lawrence Berkeley National Laboratory"/>
            <person name="Harder C.B."/>
            <person name="Miyauchi S."/>
            <person name="Viragh M."/>
            <person name="Kuo A."/>
            <person name="Thoen E."/>
            <person name="Andreopoulos B."/>
            <person name="Lu D."/>
            <person name="Skrede I."/>
            <person name="Drula E."/>
            <person name="Henrissat B."/>
            <person name="Morin E."/>
            <person name="Kohler A."/>
            <person name="Barry K."/>
            <person name="LaButti K."/>
            <person name="Morin E."/>
            <person name="Salamov A."/>
            <person name="Lipzen A."/>
            <person name="Mereny Z."/>
            <person name="Hegedus B."/>
            <person name="Baldrian P."/>
            <person name="Stursova M."/>
            <person name="Weitz H."/>
            <person name="Taylor A."/>
            <person name="Grigoriev I.V."/>
            <person name="Nagy L.G."/>
            <person name="Martin F."/>
            <person name="Kauserud H."/>
        </authorList>
    </citation>
    <scope>NUCLEOTIDE SEQUENCE</scope>
    <source>
        <strain evidence="1">CBHHK188m</strain>
    </source>
</reference>
<gene>
    <name evidence="1" type="ORF">DFH07DRAFT_941242</name>
</gene>
<evidence type="ECO:0000313" key="2">
    <source>
        <dbReference type="Proteomes" id="UP001215280"/>
    </source>
</evidence>
<dbReference type="EMBL" id="JARJLG010000070">
    <property type="protein sequence ID" value="KAJ7753652.1"/>
    <property type="molecule type" value="Genomic_DNA"/>
</dbReference>
<sequence>MWGVWGAFNGTEGKAAREKAWVKSWSWSAGRGEGRERVGFTGTAERVMRGVVRYGTARINVEHREMLGRTSACRFCFRKRSLWTVDSSTPYPCPASPASPWLELESDAIAVHSFFEGPGARIRPGTAIAHRQLRVHFCPQLVPELSLKSRKHLLLDCRQGSSLRSAFRVIESHRRPPIMHLRLGLSVAPINLRLSYIVPGKMKTSGQTCSAPALDVVVSIYRREAAVRFGVGDDRL</sequence>
<protein>
    <submittedName>
        <fullName evidence="1">Uncharacterized protein</fullName>
    </submittedName>
</protein>